<dbReference type="EMBL" id="CM056742">
    <property type="protein sequence ID" value="KAJ8674827.1"/>
    <property type="molecule type" value="Genomic_DNA"/>
</dbReference>
<evidence type="ECO:0000313" key="1">
    <source>
        <dbReference type="EMBL" id="KAJ8674827.1"/>
    </source>
</evidence>
<protein>
    <submittedName>
        <fullName evidence="1">Uncharacterized protein</fullName>
    </submittedName>
</protein>
<dbReference type="Proteomes" id="UP001239111">
    <property type="component" value="Chromosome 2"/>
</dbReference>
<gene>
    <name evidence="1" type="ORF">QAD02_010613</name>
</gene>
<accession>A0ACC2NUK9</accession>
<sequence length="431" mass="49905">MIDEFSSVVIDMSAMEKSPNLRISQNLWNKTVDQSKLKIGVLEINDEHKVFEELNNVLEFLITFSEFVRGKCIIFLLNRKSQNLKAFLEHAWSKDFLDFTIIEWVRMESKGSFESALSSDYEPLIHIFNPFRNKYSRDTMTGGTDILPEKLKDLESYPLHARAHEERGRAMIDDTHVGSNDWDKLHGQDVRLTKLLTESLHFTIVPTVVNLDSETWSIGRIARVLLGDSMRSQRRVSIREKVLLLTLYFVSMMILTLSSDELLKMILSKQEVLRFKTLEELADSDVSLFVTNKTRRQLVSLQLVKPILKKIVNRSIVCRSFHKFKKMIYNSSNDAAIYMGVTQLTPEYPFVSSPDSVWFKTTIDEVIFSGVTMMSLKKNSPFKNQLEASVQRMIESGLLYKNPNYFTLEIQVHPCIIIATVMNTMKMWLFL</sequence>
<evidence type="ECO:0000313" key="2">
    <source>
        <dbReference type="Proteomes" id="UP001239111"/>
    </source>
</evidence>
<proteinExistence type="predicted"/>
<keyword evidence="2" id="KW-1185">Reference proteome</keyword>
<name>A0ACC2NUK9_9HYME</name>
<reference evidence="1" key="1">
    <citation type="submission" date="2023-04" db="EMBL/GenBank/DDBJ databases">
        <title>A chromosome-level genome assembly of the parasitoid wasp Eretmocerus hayati.</title>
        <authorList>
            <person name="Zhong Y."/>
            <person name="Liu S."/>
            <person name="Liu Y."/>
        </authorList>
    </citation>
    <scope>NUCLEOTIDE SEQUENCE</scope>
    <source>
        <strain evidence="1">ZJU_SS_LIU_2023</strain>
    </source>
</reference>
<comment type="caution">
    <text evidence="1">The sequence shown here is derived from an EMBL/GenBank/DDBJ whole genome shotgun (WGS) entry which is preliminary data.</text>
</comment>
<organism evidence="1 2">
    <name type="scientific">Eretmocerus hayati</name>
    <dbReference type="NCBI Taxonomy" id="131215"/>
    <lineage>
        <taxon>Eukaryota</taxon>
        <taxon>Metazoa</taxon>
        <taxon>Ecdysozoa</taxon>
        <taxon>Arthropoda</taxon>
        <taxon>Hexapoda</taxon>
        <taxon>Insecta</taxon>
        <taxon>Pterygota</taxon>
        <taxon>Neoptera</taxon>
        <taxon>Endopterygota</taxon>
        <taxon>Hymenoptera</taxon>
        <taxon>Apocrita</taxon>
        <taxon>Proctotrupomorpha</taxon>
        <taxon>Chalcidoidea</taxon>
        <taxon>Aphelinidae</taxon>
        <taxon>Aphelininae</taxon>
        <taxon>Eretmocerus</taxon>
    </lineage>
</organism>